<evidence type="ECO:0000313" key="17">
    <source>
        <dbReference type="EMBL" id="KAH9322343.1"/>
    </source>
</evidence>
<comment type="catalytic activity">
    <reaction evidence="1">
        <text>Hydrolysis of (1-&gt;3)-beta-D-glucosidic linkages in (1-&gt;3)-beta-D-glucans.</text>
        <dbReference type="EC" id="3.2.1.39"/>
    </reaction>
</comment>
<feature type="non-terminal residue" evidence="17">
    <location>
        <position position="450"/>
    </location>
</feature>
<keyword evidence="6" id="KW-0449">Lipoprotein</keyword>
<feature type="signal peptide" evidence="15">
    <location>
        <begin position="1"/>
        <end position="33"/>
    </location>
</feature>
<dbReference type="InterPro" id="IPR000490">
    <property type="entry name" value="Glyco_hydro_17"/>
</dbReference>
<keyword evidence="5" id="KW-1003">Cell membrane</keyword>
<dbReference type="Pfam" id="PF00332">
    <property type="entry name" value="Glyco_hydro_17"/>
    <property type="match status" value="1"/>
</dbReference>
<dbReference type="SMART" id="SM00768">
    <property type="entry name" value="X8"/>
    <property type="match status" value="1"/>
</dbReference>
<evidence type="ECO:0000256" key="12">
    <source>
        <dbReference type="ARBA" id="ARBA00023295"/>
    </source>
</evidence>
<dbReference type="FunFam" id="1.20.58.1040:FF:000001">
    <property type="entry name" value="Glucan endo-1,3-beta-glucosidase 4"/>
    <property type="match status" value="1"/>
</dbReference>
<dbReference type="EC" id="3.2.1.39" evidence="4"/>
<dbReference type="SUPFAM" id="SSF51445">
    <property type="entry name" value="(Trans)glycosidases"/>
    <property type="match status" value="1"/>
</dbReference>
<evidence type="ECO:0000256" key="6">
    <source>
        <dbReference type="ARBA" id="ARBA00022622"/>
    </source>
</evidence>
<evidence type="ECO:0000256" key="5">
    <source>
        <dbReference type="ARBA" id="ARBA00022475"/>
    </source>
</evidence>
<dbReference type="InterPro" id="IPR017853">
    <property type="entry name" value="GH"/>
</dbReference>
<dbReference type="AlphaFoldDB" id="A0AA38GID0"/>
<evidence type="ECO:0000256" key="11">
    <source>
        <dbReference type="ARBA" id="ARBA00023180"/>
    </source>
</evidence>
<evidence type="ECO:0000256" key="3">
    <source>
        <dbReference type="ARBA" id="ARBA00008773"/>
    </source>
</evidence>
<evidence type="ECO:0000256" key="14">
    <source>
        <dbReference type="RuleBase" id="RU004336"/>
    </source>
</evidence>
<evidence type="ECO:0000256" key="8">
    <source>
        <dbReference type="ARBA" id="ARBA00022801"/>
    </source>
</evidence>
<evidence type="ECO:0000256" key="1">
    <source>
        <dbReference type="ARBA" id="ARBA00000382"/>
    </source>
</evidence>
<evidence type="ECO:0000259" key="16">
    <source>
        <dbReference type="SMART" id="SM00768"/>
    </source>
</evidence>
<gene>
    <name evidence="17" type="ORF">KI387_016982</name>
</gene>
<dbReference type="GO" id="GO:0005886">
    <property type="term" value="C:plasma membrane"/>
    <property type="evidence" value="ECO:0007669"/>
    <property type="project" value="UniProtKB-SubCell"/>
</dbReference>
<feature type="chain" id="PRO_5041406541" description="glucan endo-1,3-beta-D-glucosidase" evidence="15">
    <location>
        <begin position="34"/>
        <end position="450"/>
    </location>
</feature>
<dbReference type="GO" id="GO:0009506">
    <property type="term" value="C:plasmodesma"/>
    <property type="evidence" value="ECO:0007669"/>
    <property type="project" value="UniProtKB-ARBA"/>
</dbReference>
<dbReference type="Gene3D" id="1.20.58.1040">
    <property type="match status" value="1"/>
</dbReference>
<dbReference type="FunFam" id="3.20.20.80:FF:000005">
    <property type="entry name" value="Glucan endo-1,3-beta-glucosidase 14"/>
    <property type="match status" value="1"/>
</dbReference>
<dbReference type="Gene3D" id="3.20.20.80">
    <property type="entry name" value="Glycosidases"/>
    <property type="match status" value="1"/>
</dbReference>
<keyword evidence="6" id="KW-0336">GPI-anchor</keyword>
<evidence type="ECO:0000256" key="7">
    <source>
        <dbReference type="ARBA" id="ARBA00022729"/>
    </source>
</evidence>
<dbReference type="InterPro" id="IPR012946">
    <property type="entry name" value="X8"/>
</dbReference>
<comment type="caution">
    <text evidence="17">The sequence shown here is derived from an EMBL/GenBank/DDBJ whole genome shotgun (WGS) entry which is preliminary data.</text>
</comment>
<keyword evidence="12 14" id="KW-0326">Glycosidase</keyword>
<dbReference type="InterPro" id="IPR044965">
    <property type="entry name" value="Glyco_hydro_17_plant"/>
</dbReference>
<evidence type="ECO:0000256" key="9">
    <source>
        <dbReference type="ARBA" id="ARBA00023136"/>
    </source>
</evidence>
<dbReference type="EMBL" id="JAHRHJ020000003">
    <property type="protein sequence ID" value="KAH9322343.1"/>
    <property type="molecule type" value="Genomic_DNA"/>
</dbReference>
<protein>
    <recommendedName>
        <fullName evidence="4">glucan endo-1,3-beta-D-glucosidase</fullName>
        <ecNumber evidence="4">3.2.1.39</ecNumber>
    </recommendedName>
</protein>
<keyword evidence="18" id="KW-1185">Reference proteome</keyword>
<evidence type="ECO:0000256" key="4">
    <source>
        <dbReference type="ARBA" id="ARBA00012780"/>
    </source>
</evidence>
<dbReference type="GO" id="GO:0098552">
    <property type="term" value="C:side of membrane"/>
    <property type="evidence" value="ECO:0007669"/>
    <property type="project" value="UniProtKB-KW"/>
</dbReference>
<reference evidence="17 18" key="1">
    <citation type="journal article" date="2021" name="Nat. Plants">
        <title>The Taxus genome provides insights into paclitaxel biosynthesis.</title>
        <authorList>
            <person name="Xiong X."/>
            <person name="Gou J."/>
            <person name="Liao Q."/>
            <person name="Li Y."/>
            <person name="Zhou Q."/>
            <person name="Bi G."/>
            <person name="Li C."/>
            <person name="Du R."/>
            <person name="Wang X."/>
            <person name="Sun T."/>
            <person name="Guo L."/>
            <person name="Liang H."/>
            <person name="Lu P."/>
            <person name="Wu Y."/>
            <person name="Zhang Z."/>
            <person name="Ro D.K."/>
            <person name="Shang Y."/>
            <person name="Huang S."/>
            <person name="Yan J."/>
        </authorList>
    </citation>
    <scope>NUCLEOTIDE SEQUENCE [LARGE SCALE GENOMIC DNA]</scope>
    <source>
        <strain evidence="17">Ta-2019</strain>
    </source>
</reference>
<dbReference type="GO" id="GO:0005975">
    <property type="term" value="P:carbohydrate metabolic process"/>
    <property type="evidence" value="ECO:0007669"/>
    <property type="project" value="InterPro"/>
</dbReference>
<dbReference type="GO" id="GO:0042973">
    <property type="term" value="F:glucan endo-1,3-beta-D-glucosidase activity"/>
    <property type="evidence" value="ECO:0007669"/>
    <property type="project" value="UniProtKB-EC"/>
</dbReference>
<dbReference type="PROSITE" id="PS00587">
    <property type="entry name" value="GLYCOSYL_HYDROL_F17"/>
    <property type="match status" value="1"/>
</dbReference>
<keyword evidence="9" id="KW-0472">Membrane</keyword>
<evidence type="ECO:0000256" key="15">
    <source>
        <dbReference type="SAM" id="SignalP"/>
    </source>
</evidence>
<keyword evidence="10" id="KW-1015">Disulfide bond</keyword>
<proteinExistence type="inferred from homology"/>
<feature type="non-terminal residue" evidence="17">
    <location>
        <position position="1"/>
    </location>
</feature>
<evidence type="ECO:0000256" key="13">
    <source>
        <dbReference type="RuleBase" id="RU004335"/>
    </source>
</evidence>
<keyword evidence="8 14" id="KW-0378">Hydrolase</keyword>
<evidence type="ECO:0000256" key="2">
    <source>
        <dbReference type="ARBA" id="ARBA00004609"/>
    </source>
</evidence>
<comment type="similarity">
    <text evidence="3 13">Belongs to the glycosyl hydrolase 17 family.</text>
</comment>
<organism evidence="17 18">
    <name type="scientific">Taxus chinensis</name>
    <name type="common">Chinese yew</name>
    <name type="synonym">Taxus wallichiana var. chinensis</name>
    <dbReference type="NCBI Taxonomy" id="29808"/>
    <lineage>
        <taxon>Eukaryota</taxon>
        <taxon>Viridiplantae</taxon>
        <taxon>Streptophyta</taxon>
        <taxon>Embryophyta</taxon>
        <taxon>Tracheophyta</taxon>
        <taxon>Spermatophyta</taxon>
        <taxon>Pinopsida</taxon>
        <taxon>Pinidae</taxon>
        <taxon>Conifers II</taxon>
        <taxon>Cupressales</taxon>
        <taxon>Taxaceae</taxon>
        <taxon>Taxus</taxon>
    </lineage>
</organism>
<name>A0AA38GID0_TAXCH</name>
<keyword evidence="7 15" id="KW-0732">Signal</keyword>
<accession>A0AA38GID0</accession>
<dbReference type="Pfam" id="PF07983">
    <property type="entry name" value="X8"/>
    <property type="match status" value="1"/>
</dbReference>
<comment type="subcellular location">
    <subcellularLocation>
        <location evidence="2">Cell membrane</location>
        <topology evidence="2">Lipid-anchor</topology>
        <topology evidence="2">GPI-anchor</topology>
    </subcellularLocation>
</comment>
<evidence type="ECO:0000313" key="18">
    <source>
        <dbReference type="Proteomes" id="UP000824469"/>
    </source>
</evidence>
<dbReference type="OMA" id="QDKQTWS"/>
<keyword evidence="11" id="KW-0325">Glycoprotein</keyword>
<evidence type="ECO:0000256" key="10">
    <source>
        <dbReference type="ARBA" id="ARBA00023157"/>
    </source>
</evidence>
<sequence>VIMDSLRLRWSASAFRLLLLLYVGIQFMHAGGADPFVLKNGIGINYGRVADNLPAPSKAVELMKSINAGYVKIYDADSQVLRALSNSSLPVVITVKNEQVAGISSSIASSDKWVETNVVPYYPLTKICVIMVGNEILSDTQIKDVWPQLVPAMENIHSSLAKKKLESSIKVTTSVAMDAFASSYPPSNGSFRADIASSVMQPMLRFLNTTDSYFFLDVYPFFAWNSDPANISLEYALFGQATEDGYSNMLDAQLDAALAAMAALGYGQVRIAISETGWPTKGDSSGATVANAARYNTRLAAKLLSNAGTPRRPNTFIPTFIFSLFNENNKPGAATERNWGIFNPNGTPLYAIDLAAAKTNYTQGVSKSSNPQWCVAIQEASNDSALQGALDYACGAGADCSAIQPGGTCYQPDTLSSHASYAMNSFWQKAKSSGATCNFNATATLTTSDP</sequence>
<dbReference type="PANTHER" id="PTHR32227">
    <property type="entry name" value="GLUCAN ENDO-1,3-BETA-GLUCOSIDASE BG1-RELATED-RELATED"/>
    <property type="match status" value="1"/>
</dbReference>
<dbReference type="Proteomes" id="UP000824469">
    <property type="component" value="Unassembled WGS sequence"/>
</dbReference>
<feature type="domain" description="X8" evidence="16">
    <location>
        <begin position="372"/>
        <end position="450"/>
    </location>
</feature>